<comment type="similarity">
    <text evidence="3">Belongs to the WHI5/NRM1 family.</text>
</comment>
<evidence type="ECO:0000256" key="1">
    <source>
        <dbReference type="ARBA" id="ARBA00004123"/>
    </source>
</evidence>
<feature type="region of interest" description="Disordered" evidence="9">
    <location>
        <begin position="41"/>
        <end position="159"/>
    </location>
</feature>
<feature type="compositionally biased region" description="Low complexity" evidence="9">
    <location>
        <begin position="294"/>
        <end position="312"/>
    </location>
</feature>
<protein>
    <submittedName>
        <fullName evidence="10">Uncharacterized protein</fullName>
    </submittedName>
</protein>
<comment type="subcellular location">
    <subcellularLocation>
        <location evidence="2">Cytoplasm</location>
    </subcellularLocation>
    <subcellularLocation>
        <location evidence="1">Nucleus</location>
    </subcellularLocation>
</comment>
<feature type="compositionally biased region" description="Acidic residues" evidence="9">
    <location>
        <begin position="251"/>
        <end position="265"/>
    </location>
</feature>
<organism evidence="10 11">
    <name type="scientific">Immersiella caudata</name>
    <dbReference type="NCBI Taxonomy" id="314043"/>
    <lineage>
        <taxon>Eukaryota</taxon>
        <taxon>Fungi</taxon>
        <taxon>Dikarya</taxon>
        <taxon>Ascomycota</taxon>
        <taxon>Pezizomycotina</taxon>
        <taxon>Sordariomycetes</taxon>
        <taxon>Sordariomycetidae</taxon>
        <taxon>Sordariales</taxon>
        <taxon>Lasiosphaeriaceae</taxon>
        <taxon>Immersiella</taxon>
    </lineage>
</organism>
<gene>
    <name evidence="10" type="ORF">B0T14DRAFT_515672</name>
</gene>
<evidence type="ECO:0000256" key="4">
    <source>
        <dbReference type="ARBA" id="ARBA00022490"/>
    </source>
</evidence>
<keyword evidence="4" id="KW-0963">Cytoplasm</keyword>
<dbReference type="Proteomes" id="UP001175000">
    <property type="component" value="Unassembled WGS sequence"/>
</dbReference>
<proteinExistence type="inferred from homology"/>
<keyword evidence="6" id="KW-0805">Transcription regulation</keyword>
<keyword evidence="8" id="KW-0539">Nucleus</keyword>
<dbReference type="EMBL" id="JAULSU010000003">
    <property type="protein sequence ID" value="KAK0623236.1"/>
    <property type="molecule type" value="Genomic_DNA"/>
</dbReference>
<evidence type="ECO:0000256" key="2">
    <source>
        <dbReference type="ARBA" id="ARBA00004496"/>
    </source>
</evidence>
<dbReference type="InterPro" id="IPR013734">
    <property type="entry name" value="TF_Nrm1/Whi5"/>
</dbReference>
<feature type="region of interest" description="Disordered" evidence="9">
    <location>
        <begin position="221"/>
        <end position="312"/>
    </location>
</feature>
<sequence length="312" mass="34451">MYSPRRALGRLDPNTSSPKSHQSPEQQLKVVPQPEFSISQQILPPSGRITKAPRLASPATVTEGDRKREGSIMASRAEDEPAPKRPCLGDVVEDRQRSMSPDASSVFDNSAIDTSQLTTVTEPDVEATGPVPSLGDRERPIPVPPRPQPSRSPEEIKKGADILRVRLGLARYKVKTGQPDKTLDQLEAQAYSRQAGQSHFRDCISQFSWNLERSVAAVRASAEAKVRRPLPLARREMPPPVTRQVNLQEEPKEEDEVMGDPENDADALPKLRRDIVPPTTPRRKRSEDEERRLSSSALQNGAASGLLSLSRS</sequence>
<accession>A0AA39WX74</accession>
<reference evidence="10" key="1">
    <citation type="submission" date="2023-06" db="EMBL/GenBank/DDBJ databases">
        <title>Genome-scale phylogeny and comparative genomics of the fungal order Sordariales.</title>
        <authorList>
            <consortium name="Lawrence Berkeley National Laboratory"/>
            <person name="Hensen N."/>
            <person name="Bonometti L."/>
            <person name="Westerberg I."/>
            <person name="Brannstrom I.O."/>
            <person name="Guillou S."/>
            <person name="Cros-Aarteil S."/>
            <person name="Calhoun S."/>
            <person name="Haridas S."/>
            <person name="Kuo A."/>
            <person name="Mondo S."/>
            <person name="Pangilinan J."/>
            <person name="Riley R."/>
            <person name="Labutti K."/>
            <person name="Andreopoulos B."/>
            <person name="Lipzen A."/>
            <person name="Chen C."/>
            <person name="Yanf M."/>
            <person name="Daum C."/>
            <person name="Ng V."/>
            <person name="Clum A."/>
            <person name="Steindorff A."/>
            <person name="Ohm R."/>
            <person name="Martin F."/>
            <person name="Silar P."/>
            <person name="Natvig D."/>
            <person name="Lalanne C."/>
            <person name="Gautier V."/>
            <person name="Ament-Velasquez S.L."/>
            <person name="Kruys A."/>
            <person name="Hutchinson M.I."/>
            <person name="Powell A.J."/>
            <person name="Barry K."/>
            <person name="Miller A.N."/>
            <person name="Grigoriev I.V."/>
            <person name="Debuchy R."/>
            <person name="Gladieux P."/>
            <person name="Thoren M.H."/>
            <person name="Johannesson H."/>
        </authorList>
    </citation>
    <scope>NUCLEOTIDE SEQUENCE</scope>
    <source>
        <strain evidence="10">CBS 606.72</strain>
    </source>
</reference>
<evidence type="ECO:0000256" key="6">
    <source>
        <dbReference type="ARBA" id="ARBA00023015"/>
    </source>
</evidence>
<feature type="compositionally biased region" description="Polar residues" evidence="9">
    <location>
        <begin position="98"/>
        <end position="121"/>
    </location>
</feature>
<evidence type="ECO:0000256" key="3">
    <source>
        <dbReference type="ARBA" id="ARBA00006922"/>
    </source>
</evidence>
<comment type="caution">
    <text evidence="10">The sequence shown here is derived from an EMBL/GenBank/DDBJ whole genome shotgun (WGS) entry which is preliminary data.</text>
</comment>
<keyword evidence="7" id="KW-0804">Transcription</keyword>
<evidence type="ECO:0000256" key="7">
    <source>
        <dbReference type="ARBA" id="ARBA00023163"/>
    </source>
</evidence>
<feature type="compositionally biased region" description="Basic and acidic residues" evidence="9">
    <location>
        <begin position="63"/>
        <end position="83"/>
    </location>
</feature>
<name>A0AA39WX74_9PEZI</name>
<evidence type="ECO:0000256" key="8">
    <source>
        <dbReference type="ARBA" id="ARBA00023242"/>
    </source>
</evidence>
<keyword evidence="11" id="KW-1185">Reference proteome</keyword>
<evidence type="ECO:0000256" key="9">
    <source>
        <dbReference type="SAM" id="MobiDB-lite"/>
    </source>
</evidence>
<feature type="region of interest" description="Disordered" evidence="9">
    <location>
        <begin position="1"/>
        <end position="29"/>
    </location>
</feature>
<dbReference type="GO" id="GO:0005634">
    <property type="term" value="C:nucleus"/>
    <property type="evidence" value="ECO:0007669"/>
    <property type="project" value="UniProtKB-SubCell"/>
</dbReference>
<evidence type="ECO:0000256" key="5">
    <source>
        <dbReference type="ARBA" id="ARBA00022491"/>
    </source>
</evidence>
<feature type="compositionally biased region" description="Polar residues" evidence="9">
    <location>
        <begin position="13"/>
        <end position="26"/>
    </location>
</feature>
<evidence type="ECO:0000313" key="11">
    <source>
        <dbReference type="Proteomes" id="UP001175000"/>
    </source>
</evidence>
<keyword evidence="5" id="KW-0678">Repressor</keyword>
<evidence type="ECO:0000313" key="10">
    <source>
        <dbReference type="EMBL" id="KAK0623236.1"/>
    </source>
</evidence>
<feature type="compositionally biased region" description="Pro residues" evidence="9">
    <location>
        <begin position="141"/>
        <end position="150"/>
    </location>
</feature>
<dbReference type="AlphaFoldDB" id="A0AA39WX74"/>
<dbReference type="Pfam" id="PF08528">
    <property type="entry name" value="Whi5"/>
    <property type="match status" value="1"/>
</dbReference>
<dbReference type="GO" id="GO:0005737">
    <property type="term" value="C:cytoplasm"/>
    <property type="evidence" value="ECO:0007669"/>
    <property type="project" value="UniProtKB-SubCell"/>
</dbReference>